<proteinExistence type="predicted"/>
<feature type="region of interest" description="Disordered" evidence="1">
    <location>
        <begin position="28"/>
        <end position="53"/>
    </location>
</feature>
<evidence type="ECO:0000313" key="4">
    <source>
        <dbReference type="EMBL" id="CAF1043755.1"/>
    </source>
</evidence>
<dbReference type="EMBL" id="CAJNOG010000214">
    <property type="protein sequence ID" value="CAF1082645.1"/>
    <property type="molecule type" value="Genomic_DNA"/>
</dbReference>
<dbReference type="Proteomes" id="UP000663881">
    <property type="component" value="Unassembled WGS sequence"/>
</dbReference>
<evidence type="ECO:0000313" key="8">
    <source>
        <dbReference type="EMBL" id="CAF3752337.1"/>
    </source>
</evidence>
<dbReference type="Proteomes" id="UP000663844">
    <property type="component" value="Unassembled WGS sequence"/>
</dbReference>
<evidence type="ECO:0000313" key="5">
    <source>
        <dbReference type="EMBL" id="CAF1082645.1"/>
    </source>
</evidence>
<dbReference type="Proteomes" id="UP000663891">
    <property type="component" value="Unassembled WGS sequence"/>
</dbReference>
<evidence type="ECO:0000256" key="2">
    <source>
        <dbReference type="SAM" id="SignalP"/>
    </source>
</evidence>
<keyword evidence="2" id="KW-0732">Signal</keyword>
<dbReference type="EMBL" id="CAJOBB010000761">
    <property type="protein sequence ID" value="CAF3745957.1"/>
    <property type="molecule type" value="Genomic_DNA"/>
</dbReference>
<dbReference type="Proteomes" id="UP000663868">
    <property type="component" value="Unassembled WGS sequence"/>
</dbReference>
<accession>A0A814JYH1</accession>
<dbReference type="EMBL" id="CAJOAY010000878">
    <property type="protein sequence ID" value="CAF3752337.1"/>
    <property type="molecule type" value="Genomic_DNA"/>
</dbReference>
<sequence>MMTFKIKHIIQVFSIVLLLNIICAATQAPSQRRVSTSQRRASPASSNQRSTDSGYKYAWFTRDIHDDMNSDEGNNDQQLQLSPQTILRMKILKSIFNRKYQDSDANSSESNEDR</sequence>
<protein>
    <submittedName>
        <fullName evidence="4">Uncharacterized protein</fullName>
    </submittedName>
</protein>
<dbReference type="Proteomes" id="UP000663845">
    <property type="component" value="Unassembled WGS sequence"/>
</dbReference>
<gene>
    <name evidence="4" type="ORF">IZO911_LOCUS19940</name>
    <name evidence="5" type="ORF">JYZ213_LOCUS20380</name>
    <name evidence="7" type="ORF">KXQ929_LOCUS13951</name>
    <name evidence="8" type="ORF">OKA104_LOCUS15758</name>
    <name evidence="6" type="ORF">OXD698_LOCUS153</name>
    <name evidence="3" type="ORF">VCS650_LOCUS14795</name>
</gene>
<dbReference type="OrthoDB" id="10049908at2759"/>
<evidence type="ECO:0000313" key="3">
    <source>
        <dbReference type="EMBL" id="CAF1002244.1"/>
    </source>
</evidence>
<dbReference type="EMBL" id="CAJOAZ010000003">
    <property type="protein sequence ID" value="CAF3481353.1"/>
    <property type="molecule type" value="Genomic_DNA"/>
</dbReference>
<organism evidence="4 9">
    <name type="scientific">Adineta steineri</name>
    <dbReference type="NCBI Taxonomy" id="433720"/>
    <lineage>
        <taxon>Eukaryota</taxon>
        <taxon>Metazoa</taxon>
        <taxon>Spiralia</taxon>
        <taxon>Gnathifera</taxon>
        <taxon>Rotifera</taxon>
        <taxon>Eurotatoria</taxon>
        <taxon>Bdelloidea</taxon>
        <taxon>Adinetida</taxon>
        <taxon>Adinetidae</taxon>
        <taxon>Adineta</taxon>
    </lineage>
</organism>
<dbReference type="AlphaFoldDB" id="A0A814JYH1"/>
<comment type="caution">
    <text evidence="4">The sequence shown here is derived from an EMBL/GenBank/DDBJ whole genome shotgun (WGS) entry which is preliminary data.</text>
</comment>
<dbReference type="Proteomes" id="UP000663860">
    <property type="component" value="Unassembled WGS sequence"/>
</dbReference>
<feature type="signal peptide" evidence="2">
    <location>
        <begin position="1"/>
        <end position="25"/>
    </location>
</feature>
<feature type="chain" id="PRO_5036224948" evidence="2">
    <location>
        <begin position="26"/>
        <end position="114"/>
    </location>
</feature>
<evidence type="ECO:0000313" key="7">
    <source>
        <dbReference type="EMBL" id="CAF3745957.1"/>
    </source>
</evidence>
<evidence type="ECO:0000313" key="6">
    <source>
        <dbReference type="EMBL" id="CAF3481353.1"/>
    </source>
</evidence>
<evidence type="ECO:0000313" key="9">
    <source>
        <dbReference type="Proteomes" id="UP000663860"/>
    </source>
</evidence>
<dbReference type="EMBL" id="CAJNON010000125">
    <property type="protein sequence ID" value="CAF1002244.1"/>
    <property type="molecule type" value="Genomic_DNA"/>
</dbReference>
<evidence type="ECO:0000256" key="1">
    <source>
        <dbReference type="SAM" id="MobiDB-lite"/>
    </source>
</evidence>
<dbReference type="EMBL" id="CAJNOE010000203">
    <property type="protein sequence ID" value="CAF1043755.1"/>
    <property type="molecule type" value="Genomic_DNA"/>
</dbReference>
<reference evidence="4" key="1">
    <citation type="submission" date="2021-02" db="EMBL/GenBank/DDBJ databases">
        <authorList>
            <person name="Nowell W R."/>
        </authorList>
    </citation>
    <scope>NUCLEOTIDE SEQUENCE</scope>
</reference>
<name>A0A814JYH1_9BILA</name>